<keyword evidence="2" id="KW-1185">Reference proteome</keyword>
<evidence type="ECO:0000313" key="1">
    <source>
        <dbReference type="EMBL" id="WOJ89837.1"/>
    </source>
</evidence>
<accession>A0ABZ0HST3</accession>
<proteinExistence type="predicted"/>
<dbReference type="InterPro" id="IPR011990">
    <property type="entry name" value="TPR-like_helical_dom_sf"/>
</dbReference>
<dbReference type="Gene3D" id="1.25.40.10">
    <property type="entry name" value="Tetratricopeptide repeat domain"/>
    <property type="match status" value="1"/>
</dbReference>
<protein>
    <submittedName>
        <fullName evidence="1">Tetratricopeptide repeat protein</fullName>
    </submittedName>
</protein>
<gene>
    <name evidence="1" type="ORF">RZS28_00540</name>
</gene>
<dbReference type="EMBL" id="CP136862">
    <property type="protein sequence ID" value="WOJ89837.1"/>
    <property type="molecule type" value="Genomic_DNA"/>
</dbReference>
<name>A0ABZ0HST3_9HYPH</name>
<organism evidence="1 2">
    <name type="scientific">Methylocapsa polymorpha</name>
    <dbReference type="NCBI Taxonomy" id="3080828"/>
    <lineage>
        <taxon>Bacteria</taxon>
        <taxon>Pseudomonadati</taxon>
        <taxon>Pseudomonadota</taxon>
        <taxon>Alphaproteobacteria</taxon>
        <taxon>Hyphomicrobiales</taxon>
        <taxon>Beijerinckiaceae</taxon>
        <taxon>Methylocapsa</taxon>
    </lineage>
</organism>
<sequence>MVERPSLRRAAILAGAMALLCVYMLLGAQARAQTATEPFGEGVLLQTTLSNPSNLDATLRYAVGARQAGDVEASIGALERLLFFNPKLALVRFELGALYFRLGSYEMARGYFESAETSPDAPADMKQRAQEFLDTIEKKLQPDQFSGFAQTGFRFQTNASLGPSQQSLVGATRTVNSQLFAQPDWNWFGIVGLNYVHDFGNQNGDVIEANLLAYDAQQFKASAVDTGFLDIRVGPRFGVLQGVLNGASIKPYVVVTGAMLADVPYFGSAGGGVTMHLNWANVAFDPYVEVRRSGYQSSGLYPLASGLDGTLTSVGVQAAGQIVEGVRWQSRLAFYHSDDAFAWYSYDRYAFDFSFPATVPSPWGGRNWIVTPSFGVGQWLYRQPDPIVNPFITEHDLDWRVGLGLDIPIKDRFGLGLQVQYRVLNSNVPGNTVRDLAVTMGPTVSF</sequence>
<dbReference type="RefSeq" id="WP_407339283.1">
    <property type="nucleotide sequence ID" value="NZ_CP136862.1"/>
</dbReference>
<evidence type="ECO:0000313" key="2">
    <source>
        <dbReference type="Proteomes" id="UP001626536"/>
    </source>
</evidence>
<dbReference type="Proteomes" id="UP001626536">
    <property type="component" value="Chromosome"/>
</dbReference>
<reference evidence="1 2" key="1">
    <citation type="submission" date="2023-10" db="EMBL/GenBank/DDBJ databases">
        <title>Novel methanotroph of the genus Methylocapsa from a subarctic wetland.</title>
        <authorList>
            <person name="Belova S.E."/>
            <person name="Oshkin I.Y."/>
            <person name="Miroshnikov K."/>
            <person name="Dedysh S.N."/>
        </authorList>
    </citation>
    <scope>NUCLEOTIDE SEQUENCE [LARGE SCALE GENOMIC DNA]</scope>
    <source>
        <strain evidence="1 2">RX1</strain>
    </source>
</reference>
<dbReference type="SUPFAM" id="SSF48452">
    <property type="entry name" value="TPR-like"/>
    <property type="match status" value="1"/>
</dbReference>